<evidence type="ECO:0000313" key="4">
    <source>
        <dbReference type="Proteomes" id="UP000009044"/>
    </source>
</evidence>
<dbReference type="Gene3D" id="3.90.1530.30">
    <property type="match status" value="1"/>
</dbReference>
<dbReference type="KEGG" id="gxy:GLX_15320"/>
<dbReference type="InterPro" id="IPR050336">
    <property type="entry name" value="Chromosome_partition/occlusion"/>
</dbReference>
<organism evidence="3 4">
    <name type="scientific">Komagataeibacter medellinensis (strain NBRC 3288 / BCRC 11682 / LMG 1693 / Kondo 51)</name>
    <name type="common">Gluconacetobacter medellinensis</name>
    <dbReference type="NCBI Taxonomy" id="634177"/>
    <lineage>
        <taxon>Bacteria</taxon>
        <taxon>Pseudomonadati</taxon>
        <taxon>Pseudomonadota</taxon>
        <taxon>Alphaproteobacteria</taxon>
        <taxon>Acetobacterales</taxon>
        <taxon>Acetobacteraceae</taxon>
        <taxon>Komagataeibacter</taxon>
    </lineage>
</organism>
<evidence type="ECO:0000256" key="1">
    <source>
        <dbReference type="ARBA" id="ARBA00006295"/>
    </source>
</evidence>
<dbReference type="InterPro" id="IPR003115">
    <property type="entry name" value="ParB_N"/>
</dbReference>
<dbReference type="PANTHER" id="PTHR33375">
    <property type="entry name" value="CHROMOSOME-PARTITIONING PROTEIN PARB-RELATED"/>
    <property type="match status" value="1"/>
</dbReference>
<dbReference type="GO" id="GO:0007059">
    <property type="term" value="P:chromosome segregation"/>
    <property type="evidence" value="ECO:0007669"/>
    <property type="project" value="TreeGrafter"/>
</dbReference>
<dbReference type="PANTHER" id="PTHR33375:SF1">
    <property type="entry name" value="CHROMOSOME-PARTITIONING PROTEIN PARB-RELATED"/>
    <property type="match status" value="1"/>
</dbReference>
<proteinExistence type="inferred from homology"/>
<feature type="domain" description="ParB-like N-terminal" evidence="2">
    <location>
        <begin position="1"/>
        <end position="90"/>
    </location>
</feature>
<dbReference type="InterPro" id="IPR004437">
    <property type="entry name" value="ParB/RepB/Spo0J"/>
</dbReference>
<evidence type="ECO:0000313" key="3">
    <source>
        <dbReference type="EMBL" id="BAK83944.1"/>
    </source>
</evidence>
<dbReference type="EMBL" id="AP012159">
    <property type="protein sequence ID" value="BAK83944.1"/>
    <property type="molecule type" value="Genomic_DNA"/>
</dbReference>
<dbReference type="GO" id="GO:0003677">
    <property type="term" value="F:DNA binding"/>
    <property type="evidence" value="ECO:0007669"/>
    <property type="project" value="InterPro"/>
</dbReference>
<dbReference type="PATRIC" id="fig|634177.7.peg.1756"/>
<accession>G2I747</accession>
<sequence length="545" mass="59032">MVAIADIHENGNMRRVQPTAEVTAALEGSIRALGVLQPVVVRPDPEGGYILIAGYRRLNAARSVGLTEIPAVTHLLSEVEAEAAQAAENIQRVPVDPVDQWRHIERMVADGYTVRKAGLALGMTDRQIGQICKLGGLAPEVLDALTGRELPSWRILGEISQAAHEVQAAALKRHLYHGDAVQWNSVAGECITRRIPRERALFDVEASGIVFDEDLFAEPGSPEQFTTTDTAGFMAAQRGAVEDLIQTGDEPALLVDYNATTLLPQVPAGWMFADSSGGADKTLTRRSRHKRAYAIVPLNHYHDACSVVSVIIKPVKATAAVVADDQADDVVEEPDSDPGAIEVVETDDTPAEEPQITKAGQDYLAEIRTNALRSALRNPLRMTPEDAFHALLIAYVAGNSQMRDILAALVSPAGDLPELEFTRMAELAGEALARTLTVVAPHRQTSTWKPPEEYARPEYIGALINADAQMPELDTAEMLAHVSGSTLKAIAKDYAPRGEKAPAKVTDLRQWLVGRAPDWCPVHFGVPGPRCEPWVRNADRKGEAA</sequence>
<comment type="similarity">
    <text evidence="1">Belongs to the ParB family.</text>
</comment>
<dbReference type="HOGENOM" id="CLU_034527_0_0_5"/>
<evidence type="ECO:0000259" key="2">
    <source>
        <dbReference type="SMART" id="SM00470"/>
    </source>
</evidence>
<dbReference type="Gene3D" id="1.10.10.2830">
    <property type="match status" value="1"/>
</dbReference>
<dbReference type="NCBIfam" id="TIGR00180">
    <property type="entry name" value="parB_part"/>
    <property type="match status" value="1"/>
</dbReference>
<name>G2I747_KOMMN</name>
<dbReference type="Proteomes" id="UP000009044">
    <property type="component" value="Chromosome"/>
</dbReference>
<dbReference type="InterPro" id="IPR036086">
    <property type="entry name" value="ParB/Sulfiredoxin_sf"/>
</dbReference>
<dbReference type="SMART" id="SM00470">
    <property type="entry name" value="ParB"/>
    <property type="match status" value="1"/>
</dbReference>
<reference evidence="4" key="1">
    <citation type="journal article" date="2011" name="J. Bacteriol.">
        <title>Complete genome sequence of NBRC 3288, a unique cellulose-nonproducing strain of Gluconacetobacter xylinus isolated from vinegar.</title>
        <authorList>
            <person name="Ogino H."/>
            <person name="Azuma Y."/>
            <person name="Hosoyama A."/>
            <person name="Nakazawa H."/>
            <person name="Matsutani M."/>
            <person name="Hasegawa A."/>
            <person name="Otsuyama K."/>
            <person name="Matsushita K."/>
            <person name="Fujita N."/>
            <person name="Shirai M."/>
        </authorList>
    </citation>
    <scope>NUCLEOTIDE SEQUENCE [LARGE SCALE GENOMIC DNA]</scope>
    <source>
        <strain evidence="4">NBRC 3288 / BCRC 11682 / LMG 1693</strain>
    </source>
</reference>
<dbReference type="SUPFAM" id="SSF109709">
    <property type="entry name" value="KorB DNA-binding domain-like"/>
    <property type="match status" value="1"/>
</dbReference>
<dbReference type="STRING" id="634177.GLX_15320"/>
<gene>
    <name evidence="3" type="ordered locus">GLX_15320</name>
</gene>
<dbReference type="GO" id="GO:0005694">
    <property type="term" value="C:chromosome"/>
    <property type="evidence" value="ECO:0007669"/>
    <property type="project" value="TreeGrafter"/>
</dbReference>
<dbReference type="eggNOG" id="COG1475">
    <property type="taxonomic scope" value="Bacteria"/>
</dbReference>
<dbReference type="AlphaFoldDB" id="G2I747"/>
<dbReference type="Pfam" id="PF02195">
    <property type="entry name" value="ParB_N"/>
    <property type="match status" value="1"/>
</dbReference>
<dbReference type="SUPFAM" id="SSF110849">
    <property type="entry name" value="ParB/Sulfiredoxin"/>
    <property type="match status" value="1"/>
</dbReference>
<protein>
    <submittedName>
        <fullName evidence="3">Chromosome partitioning nuclease protein</fullName>
    </submittedName>
</protein>